<dbReference type="Ensembl" id="ENSPPYT00000056779.1">
    <property type="protein sequence ID" value="ENSPPYP00000044813.1"/>
    <property type="gene ID" value="ENSPPYG00000005246.3"/>
</dbReference>
<reference evidence="2" key="3">
    <citation type="submission" date="2025-09" db="UniProtKB">
        <authorList>
            <consortium name="Ensembl"/>
        </authorList>
    </citation>
    <scope>IDENTIFICATION</scope>
</reference>
<keyword evidence="1" id="KW-0732">Signal</keyword>
<evidence type="ECO:0000313" key="3">
    <source>
        <dbReference type="Proteomes" id="UP000001595"/>
    </source>
</evidence>
<keyword evidence="3" id="KW-1185">Reference proteome</keyword>
<name>A0A8I5UYK2_PONAB</name>
<reference evidence="2 3" key="1">
    <citation type="submission" date="2008-02" db="EMBL/GenBank/DDBJ databases">
        <title>A 6x draft sequence assembly of the Pongo pygmaeus abelii genome.</title>
        <authorList>
            <person name="Wilson R.K."/>
            <person name="Mardis E."/>
        </authorList>
    </citation>
    <scope>NUCLEOTIDE SEQUENCE [LARGE SCALE GENOMIC DNA]</scope>
</reference>
<gene>
    <name evidence="2" type="primary">FLT1</name>
</gene>
<proteinExistence type="predicted"/>
<evidence type="ECO:0000256" key="1">
    <source>
        <dbReference type="SAM" id="SignalP"/>
    </source>
</evidence>
<protein>
    <submittedName>
        <fullName evidence="2">Fms related receptor tyrosine kinase 1</fullName>
    </submittedName>
</protein>
<reference evidence="2" key="2">
    <citation type="submission" date="2025-08" db="UniProtKB">
        <authorList>
            <consortium name="Ensembl"/>
        </authorList>
    </citation>
    <scope>IDENTIFICATION</scope>
</reference>
<feature type="chain" id="PRO_5035270976" evidence="1">
    <location>
        <begin position="22"/>
        <end position="122"/>
    </location>
</feature>
<accession>A0A8I5UYK2</accession>
<sequence>MHHRMPLQLLCASLYLATVLDWEKLRLSDVPSFPHSNACPCLTRRQILLLFHLNPGLRVTSKSKESGLSDVSRPSFCHSSCGHISEGKRRFTYDNAELERKIACCSPPPDYNSVVLYSTPPI</sequence>
<evidence type="ECO:0000313" key="2">
    <source>
        <dbReference type="Ensembl" id="ENSPPYP00000044813.1"/>
    </source>
</evidence>
<dbReference type="Proteomes" id="UP000001595">
    <property type="component" value="Chromosome 13"/>
</dbReference>
<feature type="signal peptide" evidence="1">
    <location>
        <begin position="1"/>
        <end position="21"/>
    </location>
</feature>
<dbReference type="GeneTree" id="ENSGT00940000158713"/>
<organism evidence="2 3">
    <name type="scientific">Pongo abelii</name>
    <name type="common">Sumatran orangutan</name>
    <name type="synonym">Pongo pygmaeus abelii</name>
    <dbReference type="NCBI Taxonomy" id="9601"/>
    <lineage>
        <taxon>Eukaryota</taxon>
        <taxon>Metazoa</taxon>
        <taxon>Chordata</taxon>
        <taxon>Craniata</taxon>
        <taxon>Vertebrata</taxon>
        <taxon>Euteleostomi</taxon>
        <taxon>Mammalia</taxon>
        <taxon>Eutheria</taxon>
        <taxon>Euarchontoglires</taxon>
        <taxon>Primates</taxon>
        <taxon>Haplorrhini</taxon>
        <taxon>Catarrhini</taxon>
        <taxon>Hominidae</taxon>
        <taxon>Pongo</taxon>
    </lineage>
</organism>
<dbReference type="AlphaFoldDB" id="A0A8I5UYK2"/>